<dbReference type="FunFam" id="1.10.472.80:FF:000038">
    <property type="entry name" value="TBC1 domain family member 5"/>
    <property type="match status" value="1"/>
</dbReference>
<dbReference type="Gene3D" id="1.10.8.270">
    <property type="entry name" value="putative rabgap domain of human tbc1 domain family member 14 like domains"/>
    <property type="match status" value="1"/>
</dbReference>
<dbReference type="PROSITE" id="PS50086">
    <property type="entry name" value="TBC_RABGAP"/>
    <property type="match status" value="1"/>
</dbReference>
<dbReference type="PANTHER" id="PTHR22957">
    <property type="entry name" value="TBC1 DOMAIN FAMILY MEMBER GTPASE-ACTIVATING PROTEIN"/>
    <property type="match status" value="1"/>
</dbReference>
<keyword evidence="1" id="KW-0343">GTPase activation</keyword>
<reference evidence="5" key="1">
    <citation type="submission" date="2025-08" db="UniProtKB">
        <authorList>
            <consortium name="RefSeq"/>
        </authorList>
    </citation>
    <scope>IDENTIFICATION</scope>
    <source>
        <tissue evidence="5">Total insect</tissue>
    </source>
</reference>
<feature type="region of interest" description="Disordered" evidence="2">
    <location>
        <begin position="433"/>
        <end position="460"/>
    </location>
</feature>
<dbReference type="KEGG" id="tpal:117639785"/>
<organism evidence="5">
    <name type="scientific">Thrips palmi</name>
    <name type="common">Melon thrips</name>
    <dbReference type="NCBI Taxonomy" id="161013"/>
    <lineage>
        <taxon>Eukaryota</taxon>
        <taxon>Metazoa</taxon>
        <taxon>Ecdysozoa</taxon>
        <taxon>Arthropoda</taxon>
        <taxon>Hexapoda</taxon>
        <taxon>Insecta</taxon>
        <taxon>Pterygota</taxon>
        <taxon>Neoptera</taxon>
        <taxon>Paraneoptera</taxon>
        <taxon>Thysanoptera</taxon>
        <taxon>Terebrantia</taxon>
        <taxon>Thripoidea</taxon>
        <taxon>Thripidae</taxon>
        <taxon>Thrips</taxon>
    </lineage>
</organism>
<sequence>MSDEEGDALSVMLGNGDSEKKNSDVNNVTRKYSDEWSELCILADKGLPELKKHAVSMRLQGSRLRSIYWQLLLGSLPTTPSLWISILRQQRNSYRLLHQRLTVNPHRDNVNVDVDNPLSQSCVSVWHQYFCDKELRALIRQDVVRTFPKMDFFRSESIQLTMVNILFCYAREHAEICYRQGMHEVLAPLLYVMHSDQQFLVRARESAAVSEKAAEILDPAWLEEDAYWLFSQLMTHLAGSYRVKNVTPLTTGHFPSSLGKSNGHASHVGAETELAMRLNHIKGELLACFDKELHQHLKILDIPFQTFGIRWLRLMFAQEFPLDDLMYLWDAVFAEGDDLVNYIVVSMLIAIRDQLLVEDDTECLMLLMRYPSGIDVKTIVENALHMLKPKKYASLMQGTAQKEPMESSVIQKKMTSQPSTISRFKRLSLWSQKKDATPVSRPYPTSVHSPPEKSAARLDKPDSMNSVVEGFTLHDPMVAKAELEHLHHLITLVHAHLERYHATLERTLPSNTPAAGRAALDGIKRLSVQLRRSIPSSSRSIEVETASEAQPLPRSGTMGEVGNIPIESSGRNTNKEASKELTELNIHNRQETSTCFPLINPLSLQSSQRDDSRHVYFCRELGADLVEKLGTLKI</sequence>
<dbReference type="SUPFAM" id="SSF47923">
    <property type="entry name" value="Ypt/Rab-GAP domain of gyp1p"/>
    <property type="match status" value="2"/>
</dbReference>
<dbReference type="SMART" id="SM00164">
    <property type="entry name" value="TBC"/>
    <property type="match status" value="1"/>
</dbReference>
<feature type="domain" description="Rab-GAP TBC" evidence="3">
    <location>
        <begin position="59"/>
        <end position="336"/>
    </location>
</feature>
<feature type="compositionally biased region" description="Basic and acidic residues" evidence="2">
    <location>
        <begin position="450"/>
        <end position="460"/>
    </location>
</feature>
<dbReference type="GO" id="GO:0005096">
    <property type="term" value="F:GTPase activator activity"/>
    <property type="evidence" value="ECO:0007669"/>
    <property type="project" value="UniProtKB-KW"/>
</dbReference>
<dbReference type="PANTHER" id="PTHR22957:SF337">
    <property type="entry name" value="TBC1 DOMAIN FAMILY MEMBER 5"/>
    <property type="match status" value="1"/>
</dbReference>
<dbReference type="Proteomes" id="UP000515158">
    <property type="component" value="Unplaced"/>
</dbReference>
<proteinExistence type="predicted"/>
<dbReference type="FunFam" id="1.10.8.270:FF:000011">
    <property type="entry name" value="TBC1 domain family member 5"/>
    <property type="match status" value="1"/>
</dbReference>
<evidence type="ECO:0000259" key="3">
    <source>
        <dbReference type="PROSITE" id="PS50086"/>
    </source>
</evidence>
<dbReference type="Gene3D" id="1.10.472.80">
    <property type="entry name" value="Ypt/Rab-GAP domain of gyp1p, domain 3"/>
    <property type="match status" value="1"/>
</dbReference>
<gene>
    <name evidence="5" type="primary">LOC117639785</name>
</gene>
<dbReference type="CTD" id="9779"/>
<name>A0A6P8ZHB9_THRPL</name>
<dbReference type="AlphaFoldDB" id="A0A6P8ZHB9"/>
<evidence type="ECO:0000256" key="2">
    <source>
        <dbReference type="SAM" id="MobiDB-lite"/>
    </source>
</evidence>
<dbReference type="InParanoid" id="A0A6P8ZHB9"/>
<dbReference type="FunCoup" id="A0A6P8ZHB9">
    <property type="interactions" value="811"/>
</dbReference>
<evidence type="ECO:0000313" key="5">
    <source>
        <dbReference type="RefSeq" id="XP_034231584.1"/>
    </source>
</evidence>
<feature type="region of interest" description="Disordered" evidence="2">
    <location>
        <begin position="539"/>
        <end position="576"/>
    </location>
</feature>
<dbReference type="GeneID" id="117639785"/>
<protein>
    <submittedName>
        <fullName evidence="5">LOW QUALITY PROTEIN: TBC1 domain family member 5</fullName>
    </submittedName>
</protein>
<evidence type="ECO:0000256" key="1">
    <source>
        <dbReference type="ARBA" id="ARBA00022468"/>
    </source>
</evidence>
<dbReference type="InterPro" id="IPR035969">
    <property type="entry name" value="Rab-GAP_TBC_sf"/>
</dbReference>
<dbReference type="Pfam" id="PF00566">
    <property type="entry name" value="RabGAP-TBC"/>
    <property type="match status" value="2"/>
</dbReference>
<dbReference type="GO" id="GO:0005737">
    <property type="term" value="C:cytoplasm"/>
    <property type="evidence" value="ECO:0007669"/>
    <property type="project" value="UniProtKB-ARBA"/>
</dbReference>
<dbReference type="OrthoDB" id="27140at2759"/>
<feature type="region of interest" description="Disordered" evidence="2">
    <location>
        <begin position="1"/>
        <end position="25"/>
    </location>
</feature>
<accession>A0A6P8ZHB9</accession>
<dbReference type="RefSeq" id="XP_034231584.1">
    <property type="nucleotide sequence ID" value="XM_034375693.1"/>
</dbReference>
<evidence type="ECO:0000313" key="4">
    <source>
        <dbReference type="Proteomes" id="UP000515158"/>
    </source>
</evidence>
<keyword evidence="4" id="KW-1185">Reference proteome</keyword>
<dbReference type="InterPro" id="IPR000195">
    <property type="entry name" value="Rab-GAP-TBC_dom"/>
</dbReference>